<evidence type="ECO:0000313" key="3">
    <source>
        <dbReference type="EMBL" id="ESO95403.1"/>
    </source>
</evidence>
<accession>V3ZV91</accession>
<dbReference type="AlphaFoldDB" id="V3ZV91"/>
<dbReference type="KEGG" id="lgi:LOTGIDRAFT_160541"/>
<dbReference type="HOGENOM" id="CLU_1628932_0_0_1"/>
<dbReference type="Pfam" id="PF00024">
    <property type="entry name" value="PAN_1"/>
    <property type="match status" value="1"/>
</dbReference>
<sequence>MSTTNNLNKPASGAEQQAVNVPVRSETTTAQSSTSEDIPTVTDIITTEENSLEDTSATSEEAPQVTSVGSTITTNINTAADTTTDVTTRTADVAAHTNITWSDKGGHFIFEHGNNKNNLVIKNSRIYCATQCVKDILCNGFDYNSTTLSCHLKKEDFHYRRIS</sequence>
<dbReference type="EMBL" id="KB201656">
    <property type="protein sequence ID" value="ESO95403.1"/>
    <property type="molecule type" value="Genomic_DNA"/>
</dbReference>
<proteinExistence type="predicted"/>
<dbReference type="Proteomes" id="UP000030746">
    <property type="component" value="Unassembled WGS sequence"/>
</dbReference>
<feature type="domain" description="Apple" evidence="2">
    <location>
        <begin position="121"/>
        <end position="157"/>
    </location>
</feature>
<organism evidence="3 4">
    <name type="scientific">Lottia gigantea</name>
    <name type="common">Giant owl limpet</name>
    <dbReference type="NCBI Taxonomy" id="225164"/>
    <lineage>
        <taxon>Eukaryota</taxon>
        <taxon>Metazoa</taxon>
        <taxon>Spiralia</taxon>
        <taxon>Lophotrochozoa</taxon>
        <taxon>Mollusca</taxon>
        <taxon>Gastropoda</taxon>
        <taxon>Patellogastropoda</taxon>
        <taxon>Lottioidea</taxon>
        <taxon>Lottiidae</taxon>
        <taxon>Lottia</taxon>
    </lineage>
</organism>
<feature type="compositionally biased region" description="Polar residues" evidence="1">
    <location>
        <begin position="1"/>
        <end position="19"/>
    </location>
</feature>
<reference evidence="3 4" key="1">
    <citation type="journal article" date="2013" name="Nature">
        <title>Insights into bilaterian evolution from three spiralian genomes.</title>
        <authorList>
            <person name="Simakov O."/>
            <person name="Marletaz F."/>
            <person name="Cho S.J."/>
            <person name="Edsinger-Gonzales E."/>
            <person name="Havlak P."/>
            <person name="Hellsten U."/>
            <person name="Kuo D.H."/>
            <person name="Larsson T."/>
            <person name="Lv J."/>
            <person name="Arendt D."/>
            <person name="Savage R."/>
            <person name="Osoegawa K."/>
            <person name="de Jong P."/>
            <person name="Grimwood J."/>
            <person name="Chapman J.A."/>
            <person name="Shapiro H."/>
            <person name="Aerts A."/>
            <person name="Otillar R.P."/>
            <person name="Terry A.Y."/>
            <person name="Boore J.L."/>
            <person name="Grigoriev I.V."/>
            <person name="Lindberg D.R."/>
            <person name="Seaver E.C."/>
            <person name="Weisblat D.A."/>
            <person name="Putnam N.H."/>
            <person name="Rokhsar D.S."/>
        </authorList>
    </citation>
    <scope>NUCLEOTIDE SEQUENCE [LARGE SCALE GENOMIC DNA]</scope>
</reference>
<dbReference type="CTD" id="20238422"/>
<dbReference type="GeneID" id="20238422"/>
<evidence type="ECO:0000259" key="2">
    <source>
        <dbReference type="Pfam" id="PF00024"/>
    </source>
</evidence>
<dbReference type="InterPro" id="IPR003609">
    <property type="entry name" value="Pan_app"/>
</dbReference>
<dbReference type="RefSeq" id="XP_009053912.1">
    <property type="nucleotide sequence ID" value="XM_009055664.1"/>
</dbReference>
<feature type="region of interest" description="Disordered" evidence="1">
    <location>
        <begin position="1"/>
        <end position="42"/>
    </location>
</feature>
<gene>
    <name evidence="3" type="ORF">LOTGIDRAFT_160541</name>
</gene>
<protein>
    <recommendedName>
        <fullName evidence="2">Apple domain-containing protein</fullName>
    </recommendedName>
</protein>
<evidence type="ECO:0000313" key="4">
    <source>
        <dbReference type="Proteomes" id="UP000030746"/>
    </source>
</evidence>
<keyword evidence="4" id="KW-1185">Reference proteome</keyword>
<evidence type="ECO:0000256" key="1">
    <source>
        <dbReference type="SAM" id="MobiDB-lite"/>
    </source>
</evidence>
<name>V3ZV91_LOTGI</name>
<feature type="compositionally biased region" description="Low complexity" evidence="1">
    <location>
        <begin position="25"/>
        <end position="36"/>
    </location>
</feature>
<dbReference type="SUPFAM" id="SSF57414">
    <property type="entry name" value="Hairpin loop containing domain-like"/>
    <property type="match status" value="1"/>
</dbReference>